<feature type="signal peptide" evidence="7">
    <location>
        <begin position="1"/>
        <end position="25"/>
    </location>
</feature>
<feature type="transmembrane region" description="Helical" evidence="6">
    <location>
        <begin position="398"/>
        <end position="416"/>
    </location>
</feature>
<name>A0A6D2HYF3_9BRAS</name>
<reference evidence="9" key="1">
    <citation type="submission" date="2020-01" db="EMBL/GenBank/DDBJ databases">
        <authorList>
            <person name="Mishra B."/>
        </authorList>
    </citation>
    <scope>NUCLEOTIDE SEQUENCE [LARGE SCALE GENOMIC DNA]</scope>
</reference>
<dbReference type="PANTHER" id="PTHR21229">
    <property type="entry name" value="LUNG SEVEN TRANSMEMBRANE RECEPTOR"/>
    <property type="match status" value="1"/>
</dbReference>
<dbReference type="GO" id="GO:0005794">
    <property type="term" value="C:Golgi apparatus"/>
    <property type="evidence" value="ECO:0007669"/>
    <property type="project" value="TreeGrafter"/>
</dbReference>
<proteinExistence type="predicted"/>
<dbReference type="Pfam" id="PF06814">
    <property type="entry name" value="GOST_TM"/>
    <property type="match status" value="1"/>
</dbReference>
<dbReference type="InterPro" id="IPR053937">
    <property type="entry name" value="GOST_TM"/>
</dbReference>
<dbReference type="AlphaFoldDB" id="A0A6D2HYF3"/>
<evidence type="ECO:0000256" key="6">
    <source>
        <dbReference type="SAM" id="Phobius"/>
    </source>
</evidence>
<dbReference type="PANTHER" id="PTHR21229:SF55">
    <property type="entry name" value="EXPRESSED PROTEIN-RELATED"/>
    <property type="match status" value="1"/>
</dbReference>
<dbReference type="EMBL" id="CACVBM020000555">
    <property type="protein sequence ID" value="CAA7020788.1"/>
    <property type="molecule type" value="Genomic_DNA"/>
</dbReference>
<organism evidence="9 10">
    <name type="scientific">Microthlaspi erraticum</name>
    <dbReference type="NCBI Taxonomy" id="1685480"/>
    <lineage>
        <taxon>Eukaryota</taxon>
        <taxon>Viridiplantae</taxon>
        <taxon>Streptophyta</taxon>
        <taxon>Embryophyta</taxon>
        <taxon>Tracheophyta</taxon>
        <taxon>Spermatophyta</taxon>
        <taxon>Magnoliopsida</taxon>
        <taxon>eudicotyledons</taxon>
        <taxon>Gunneridae</taxon>
        <taxon>Pentapetalae</taxon>
        <taxon>rosids</taxon>
        <taxon>malvids</taxon>
        <taxon>Brassicales</taxon>
        <taxon>Brassicaceae</taxon>
        <taxon>Coluteocarpeae</taxon>
        <taxon>Microthlaspi</taxon>
    </lineage>
</organism>
<feature type="transmembrane region" description="Helical" evidence="6">
    <location>
        <begin position="358"/>
        <end position="377"/>
    </location>
</feature>
<evidence type="ECO:0000256" key="1">
    <source>
        <dbReference type="ARBA" id="ARBA00004141"/>
    </source>
</evidence>
<evidence type="ECO:0000313" key="10">
    <source>
        <dbReference type="Proteomes" id="UP000467841"/>
    </source>
</evidence>
<protein>
    <recommendedName>
        <fullName evidence="8">GOST seven transmembrane domain-containing protein</fullName>
    </recommendedName>
</protein>
<dbReference type="OrthoDB" id="19932at2759"/>
<dbReference type="Proteomes" id="UP000467841">
    <property type="component" value="Unassembled WGS sequence"/>
</dbReference>
<evidence type="ECO:0000256" key="4">
    <source>
        <dbReference type="ARBA" id="ARBA00022989"/>
    </source>
</evidence>
<feature type="transmembrane region" description="Helical" evidence="6">
    <location>
        <begin position="254"/>
        <end position="276"/>
    </location>
</feature>
<keyword evidence="10" id="KW-1185">Reference proteome</keyword>
<evidence type="ECO:0000256" key="7">
    <source>
        <dbReference type="SAM" id="SignalP"/>
    </source>
</evidence>
<sequence length="518" mass="58428">MGNRSLGFWVTAFFLLGSLIDAADGSIHEYKDEGFVKIANARYFYGGHEGLYASEFLGVDASSATAPPLKGNSFIRFDDVSFVRSKESASKQNSTQASAGLVEAILFEAKQKDRVGGSFFKTESFCCTPKLADAGSCNLGEVMISADPNDPEWPKRIHTFFKKGEEEVKMSPEAVIINKTGRYIVYFTTCDEDLDGTVVRGRTVWKNLDGYLPGETAPLMKFYGFMFVAYMLLGVVWFPRFVRYWKDGIQLHSHVSLVIAFSMYELAFMYSGFAYLDSVGTSPVKATLWAVSFSSARKALSRLLLLALTSGYGLVKPEISGFTPRMLLLGGMCYVISLSLGSAQHFGSLTEDGMTLLMLSWAIMETCFLQWIFRSLWNTLKKLKVNKRDNAKLQLYKNFAVVLVTMVVLNIAWVYVEVYINDSLSELWQVKWMIPAFWYVLAYALLVVICCFWPPTEKPTRYLYVAEMEDEYEEEEQDEDLVLAEAGMKSEDGSNVEREERKSLLEALILLFGNIPRD</sequence>
<dbReference type="GO" id="GO:0016020">
    <property type="term" value="C:membrane"/>
    <property type="evidence" value="ECO:0007669"/>
    <property type="project" value="UniProtKB-SubCell"/>
</dbReference>
<feature type="transmembrane region" description="Helical" evidence="6">
    <location>
        <begin position="222"/>
        <end position="242"/>
    </location>
</feature>
<keyword evidence="5 6" id="KW-0472">Membrane</keyword>
<feature type="chain" id="PRO_5025565054" description="GOST seven transmembrane domain-containing protein" evidence="7">
    <location>
        <begin position="26"/>
        <end position="518"/>
    </location>
</feature>
<evidence type="ECO:0000256" key="3">
    <source>
        <dbReference type="ARBA" id="ARBA00022729"/>
    </source>
</evidence>
<evidence type="ECO:0000256" key="2">
    <source>
        <dbReference type="ARBA" id="ARBA00022692"/>
    </source>
</evidence>
<gene>
    <name evidence="9" type="ORF">MERR_LOCUS8023</name>
</gene>
<feature type="transmembrane region" description="Helical" evidence="6">
    <location>
        <begin position="436"/>
        <end position="454"/>
    </location>
</feature>
<keyword evidence="2 6" id="KW-0812">Transmembrane</keyword>
<evidence type="ECO:0000313" key="9">
    <source>
        <dbReference type="EMBL" id="CAA7020788.1"/>
    </source>
</evidence>
<evidence type="ECO:0000256" key="5">
    <source>
        <dbReference type="ARBA" id="ARBA00023136"/>
    </source>
</evidence>
<accession>A0A6D2HYF3</accession>
<dbReference type="InterPro" id="IPR009637">
    <property type="entry name" value="GPR107/GPR108-like"/>
</dbReference>
<keyword evidence="3 7" id="KW-0732">Signal</keyword>
<comment type="caution">
    <text evidence="9">The sequence shown here is derived from an EMBL/GenBank/DDBJ whole genome shotgun (WGS) entry which is preliminary data.</text>
</comment>
<comment type="subcellular location">
    <subcellularLocation>
        <location evidence="1">Membrane</location>
        <topology evidence="1">Multi-pass membrane protein</topology>
    </subcellularLocation>
</comment>
<evidence type="ECO:0000259" key="8">
    <source>
        <dbReference type="Pfam" id="PF06814"/>
    </source>
</evidence>
<keyword evidence="4 6" id="KW-1133">Transmembrane helix</keyword>
<feature type="domain" description="GOST seven transmembrane" evidence="8">
    <location>
        <begin position="218"/>
        <end position="459"/>
    </location>
</feature>